<proteinExistence type="predicted"/>
<keyword evidence="3" id="KW-1185">Reference proteome</keyword>
<dbReference type="PANTHER" id="PTHR43169">
    <property type="entry name" value="EXSB FAMILY PROTEIN"/>
    <property type="match status" value="1"/>
</dbReference>
<name>A0A7W7SIZ7_9ACTN</name>
<dbReference type="AlphaFoldDB" id="A0A7W7SIZ7"/>
<dbReference type="PIRSF" id="PIRSF006661">
    <property type="entry name" value="PP-lp_UCP006661"/>
    <property type="match status" value="1"/>
</dbReference>
<evidence type="ECO:0000256" key="1">
    <source>
        <dbReference type="PIRSR" id="PIRSR006661-1"/>
    </source>
</evidence>
<reference evidence="2 3" key="1">
    <citation type="submission" date="2020-08" db="EMBL/GenBank/DDBJ databases">
        <title>Sequencing the genomes of 1000 actinobacteria strains.</title>
        <authorList>
            <person name="Klenk H.-P."/>
        </authorList>
    </citation>
    <scope>NUCLEOTIDE SEQUENCE [LARGE SCALE GENOMIC DNA]</scope>
    <source>
        <strain evidence="2 3">DSM 44786</strain>
    </source>
</reference>
<feature type="active site" description="Nucleophile and sulfur donor" evidence="1">
    <location>
        <position position="208"/>
    </location>
</feature>
<dbReference type="InterPro" id="IPR052188">
    <property type="entry name" value="Ni-pincer_cofactor_biosynth"/>
</dbReference>
<gene>
    <name evidence="2" type="ORF">F4556_006527</name>
</gene>
<dbReference type="GO" id="GO:0016783">
    <property type="term" value="F:sulfurtransferase activity"/>
    <property type="evidence" value="ECO:0007669"/>
    <property type="project" value="InterPro"/>
</dbReference>
<dbReference type="RefSeq" id="WP_246511150.1">
    <property type="nucleotide sequence ID" value="NZ_JACHJR010000001.1"/>
</dbReference>
<dbReference type="InterPro" id="IPR014729">
    <property type="entry name" value="Rossmann-like_a/b/a_fold"/>
</dbReference>
<evidence type="ECO:0000313" key="3">
    <source>
        <dbReference type="Proteomes" id="UP000573327"/>
    </source>
</evidence>
<accession>A0A7W7SIZ7</accession>
<protein>
    <recommendedName>
        <fullName evidence="4">Asparagine synthetase domain-containing protein</fullName>
    </recommendedName>
</protein>
<dbReference type="CDD" id="cd01990">
    <property type="entry name" value="LarE-like"/>
    <property type="match status" value="1"/>
</dbReference>
<dbReference type="EMBL" id="JACHJR010000001">
    <property type="protein sequence ID" value="MBB4950992.1"/>
    <property type="molecule type" value="Genomic_DNA"/>
</dbReference>
<sequence>MSRHHATGLRLRDHLADDGRQCTMNSEPASEGMVEQKAAALLSAVREAGPFAVAYSGGADSALVLAAGARALGPGGVLAVTAVSESLAAGELSAARALADSLGVTHLAPRTDELGSAGYRANGRDRCYFCKSEVLDVIAAVAHEHGFRQLATGTNADDAVDPFRPGIRAGRERSVLTPLRDTGLSKVDVRAVSRLWSLRTWDKPATPCLASRIRYGIPVTGHRLARIDRAEVAVRQLLDGAGLRSEQVRVRDLGDSVRIELDPAVVDPAAELTSLAEAVATAGFGAVPVVIDGFASGRLNHDLVPAEARRPA</sequence>
<dbReference type="SUPFAM" id="SSF52402">
    <property type="entry name" value="Adenine nucleotide alpha hydrolases-like"/>
    <property type="match status" value="1"/>
</dbReference>
<dbReference type="InterPro" id="IPR005232">
    <property type="entry name" value="LarE"/>
</dbReference>
<comment type="caution">
    <text evidence="2">The sequence shown here is derived from an EMBL/GenBank/DDBJ whole genome shotgun (WGS) entry which is preliminary data.</text>
</comment>
<dbReference type="Proteomes" id="UP000573327">
    <property type="component" value="Unassembled WGS sequence"/>
</dbReference>
<organism evidence="2 3">
    <name type="scientific">Kitasatospora gansuensis</name>
    <dbReference type="NCBI Taxonomy" id="258050"/>
    <lineage>
        <taxon>Bacteria</taxon>
        <taxon>Bacillati</taxon>
        <taxon>Actinomycetota</taxon>
        <taxon>Actinomycetes</taxon>
        <taxon>Kitasatosporales</taxon>
        <taxon>Streptomycetaceae</taxon>
        <taxon>Kitasatospora</taxon>
    </lineage>
</organism>
<evidence type="ECO:0008006" key="4">
    <source>
        <dbReference type="Google" id="ProtNLM"/>
    </source>
</evidence>
<evidence type="ECO:0000313" key="2">
    <source>
        <dbReference type="EMBL" id="MBB4950992.1"/>
    </source>
</evidence>
<dbReference type="Gene3D" id="3.40.50.620">
    <property type="entry name" value="HUPs"/>
    <property type="match status" value="1"/>
</dbReference>
<dbReference type="PANTHER" id="PTHR43169:SF2">
    <property type="entry name" value="NAD_GMP SYNTHASE DOMAIN-CONTAINING PROTEIN"/>
    <property type="match status" value="1"/>
</dbReference>